<keyword evidence="3" id="KW-0520">NAD</keyword>
<gene>
    <name evidence="5" type="ORF">GDO78_007597</name>
</gene>
<sequence length="357" mass="38622">MLLITFPLSRHFVLKRKIFSSCCRQMSAMSTLLINQPQYAWLKELGLKEENDGVYNGAWGGKGEVVTSYCPANNLPIARVRQATLEEYNDTIPAPKRGEIVRQIGDALRKKIKVLGHLESLEMGKILVEGIGEVQEYIDICDYAVGLSRTIGGPILPSERPGHALIEQWNPVGLVGIITAFNFPVAVYGWNNALALICGDVCLWKGAPTTSLTSVAVTKIVAQVLEANNLPGAICSLTCGGAEIGNAIAKDERVDLVSFTGSTNVGKQVALKVQERFGRQLLELGGNNAIVGCQSVTEPSLHIVSLHAAVAIMTCGEKHTGGGRESGSDSWKHYMRRSTCTINYSKDLPLAQGIKFQ</sequence>
<dbReference type="InterPro" id="IPR016161">
    <property type="entry name" value="Ald_DH/histidinol_DH"/>
</dbReference>
<dbReference type="InterPro" id="IPR044638">
    <property type="entry name" value="ALDH7A1-like"/>
</dbReference>
<protein>
    <recommendedName>
        <fullName evidence="4">Aldehyde dehydrogenase domain-containing protein</fullName>
    </recommendedName>
</protein>
<keyword evidence="6" id="KW-1185">Reference proteome</keyword>
<name>A0A8J6KG96_ELECQ</name>
<dbReference type="EMBL" id="WNTK01000003">
    <property type="protein sequence ID" value="KAG9487879.1"/>
    <property type="molecule type" value="Genomic_DNA"/>
</dbReference>
<evidence type="ECO:0000259" key="4">
    <source>
        <dbReference type="Pfam" id="PF00171"/>
    </source>
</evidence>
<dbReference type="SUPFAM" id="SSF53720">
    <property type="entry name" value="ALDH-like"/>
    <property type="match status" value="1"/>
</dbReference>
<dbReference type="InterPro" id="IPR015590">
    <property type="entry name" value="Aldehyde_DH_dom"/>
</dbReference>
<dbReference type="PANTHER" id="PTHR43521">
    <property type="entry name" value="ALPHA-AMINOADIPIC SEMIALDEHYDE DEHYDROGENASE"/>
    <property type="match status" value="1"/>
</dbReference>
<dbReference type="PANTHER" id="PTHR43521:SF1">
    <property type="entry name" value="ALPHA-AMINOADIPIC SEMIALDEHYDE DEHYDROGENASE"/>
    <property type="match status" value="1"/>
</dbReference>
<dbReference type="AlphaFoldDB" id="A0A8J6KG96"/>
<evidence type="ECO:0000313" key="5">
    <source>
        <dbReference type="EMBL" id="KAG9487879.1"/>
    </source>
</evidence>
<evidence type="ECO:0000313" key="6">
    <source>
        <dbReference type="Proteomes" id="UP000770717"/>
    </source>
</evidence>
<evidence type="ECO:0000256" key="2">
    <source>
        <dbReference type="ARBA" id="ARBA00023002"/>
    </source>
</evidence>
<keyword evidence="2" id="KW-0560">Oxidoreductase</keyword>
<accession>A0A8J6KG96</accession>
<dbReference type="InterPro" id="IPR016162">
    <property type="entry name" value="Ald_DH_N"/>
</dbReference>
<dbReference type="Pfam" id="PF00171">
    <property type="entry name" value="Aldedh"/>
    <property type="match status" value="1"/>
</dbReference>
<comment type="similarity">
    <text evidence="1">Belongs to the aldehyde dehydrogenase family.</text>
</comment>
<dbReference type="Proteomes" id="UP000770717">
    <property type="component" value="Unassembled WGS sequence"/>
</dbReference>
<proteinExistence type="inferred from homology"/>
<dbReference type="GO" id="GO:0004029">
    <property type="term" value="F:aldehyde dehydrogenase (NAD+) activity"/>
    <property type="evidence" value="ECO:0007669"/>
    <property type="project" value="InterPro"/>
</dbReference>
<feature type="domain" description="Aldehyde dehydrogenase" evidence="4">
    <location>
        <begin position="90"/>
        <end position="291"/>
    </location>
</feature>
<dbReference type="OrthoDB" id="310895at2759"/>
<dbReference type="Gene3D" id="3.40.605.10">
    <property type="entry name" value="Aldehyde Dehydrogenase, Chain A, domain 1"/>
    <property type="match status" value="2"/>
</dbReference>
<comment type="caution">
    <text evidence="5">The sequence shown here is derived from an EMBL/GenBank/DDBJ whole genome shotgun (WGS) entry which is preliminary data.</text>
</comment>
<evidence type="ECO:0000256" key="1">
    <source>
        <dbReference type="ARBA" id="ARBA00009986"/>
    </source>
</evidence>
<organism evidence="5 6">
    <name type="scientific">Eleutherodactylus coqui</name>
    <name type="common">Puerto Rican coqui</name>
    <dbReference type="NCBI Taxonomy" id="57060"/>
    <lineage>
        <taxon>Eukaryota</taxon>
        <taxon>Metazoa</taxon>
        <taxon>Chordata</taxon>
        <taxon>Craniata</taxon>
        <taxon>Vertebrata</taxon>
        <taxon>Euteleostomi</taxon>
        <taxon>Amphibia</taxon>
        <taxon>Batrachia</taxon>
        <taxon>Anura</taxon>
        <taxon>Neobatrachia</taxon>
        <taxon>Hyloidea</taxon>
        <taxon>Eleutherodactylidae</taxon>
        <taxon>Eleutherodactylinae</taxon>
        <taxon>Eleutherodactylus</taxon>
        <taxon>Eleutherodactylus</taxon>
    </lineage>
</organism>
<reference evidence="5" key="1">
    <citation type="thesis" date="2020" institute="ProQuest LLC" country="789 East Eisenhower Parkway, Ann Arbor, MI, USA">
        <title>Comparative Genomics and Chromosome Evolution.</title>
        <authorList>
            <person name="Mudd A.B."/>
        </authorList>
    </citation>
    <scope>NUCLEOTIDE SEQUENCE</scope>
    <source>
        <strain evidence="5">HN-11 Male</strain>
        <tissue evidence="5">Kidney and liver</tissue>
    </source>
</reference>
<evidence type="ECO:0000256" key="3">
    <source>
        <dbReference type="ARBA" id="ARBA00023027"/>
    </source>
</evidence>